<gene>
    <name evidence="8" type="ORF">RIMI_LOCUS4113322</name>
</gene>
<evidence type="ECO:0000256" key="4">
    <source>
        <dbReference type="ARBA" id="ARBA00023180"/>
    </source>
</evidence>
<dbReference type="Pfam" id="PF20805">
    <property type="entry name" value="Integrin_A_Ig_2"/>
    <property type="match status" value="1"/>
</dbReference>
<feature type="domain" description="Integrin alpha second immunoglobulin-like" evidence="6">
    <location>
        <begin position="8"/>
        <end position="124"/>
    </location>
</feature>
<proteinExistence type="predicted"/>
<evidence type="ECO:0000256" key="5">
    <source>
        <dbReference type="SAM" id="MobiDB-lite"/>
    </source>
</evidence>
<keyword evidence="4" id="KW-0325">Glycoprotein</keyword>
<evidence type="ECO:0000256" key="2">
    <source>
        <dbReference type="ARBA" id="ARBA00023037"/>
    </source>
</evidence>
<evidence type="ECO:0000256" key="3">
    <source>
        <dbReference type="ARBA" id="ARBA00023136"/>
    </source>
</evidence>
<dbReference type="InterPro" id="IPR048286">
    <property type="entry name" value="Integrin_alpha_Ig-like_3"/>
</dbReference>
<dbReference type="Gene3D" id="2.60.40.1510">
    <property type="entry name" value="ntegrin, alpha v. Chain A, domain 3"/>
    <property type="match status" value="1"/>
</dbReference>
<evidence type="ECO:0000313" key="8">
    <source>
        <dbReference type="EMBL" id="CAJ0930102.1"/>
    </source>
</evidence>
<organism evidence="8 9">
    <name type="scientific">Ranitomeya imitator</name>
    <name type="common">mimic poison frog</name>
    <dbReference type="NCBI Taxonomy" id="111125"/>
    <lineage>
        <taxon>Eukaryota</taxon>
        <taxon>Metazoa</taxon>
        <taxon>Chordata</taxon>
        <taxon>Craniata</taxon>
        <taxon>Vertebrata</taxon>
        <taxon>Euteleostomi</taxon>
        <taxon>Amphibia</taxon>
        <taxon>Batrachia</taxon>
        <taxon>Anura</taxon>
        <taxon>Neobatrachia</taxon>
        <taxon>Hyloidea</taxon>
        <taxon>Dendrobatidae</taxon>
        <taxon>Dendrobatinae</taxon>
        <taxon>Ranitomeya</taxon>
    </lineage>
</organism>
<feature type="region of interest" description="Disordered" evidence="5">
    <location>
        <begin position="266"/>
        <end position="305"/>
    </location>
</feature>
<comment type="caution">
    <text evidence="8">The sequence shown here is derived from an EMBL/GenBank/DDBJ whole genome shotgun (WGS) entry which is preliminary data.</text>
</comment>
<evidence type="ECO:0000259" key="6">
    <source>
        <dbReference type="Pfam" id="PF20805"/>
    </source>
</evidence>
<dbReference type="InterPro" id="IPR032695">
    <property type="entry name" value="Integrin_dom_sf"/>
</dbReference>
<dbReference type="Proteomes" id="UP001176940">
    <property type="component" value="Unassembled WGS sequence"/>
</dbReference>
<dbReference type="EMBL" id="CAUEEQ010006468">
    <property type="protein sequence ID" value="CAJ0930102.1"/>
    <property type="molecule type" value="Genomic_DNA"/>
</dbReference>
<dbReference type="Pfam" id="PF20806">
    <property type="entry name" value="Integrin_A_Ig_3"/>
    <property type="match status" value="1"/>
</dbReference>
<keyword evidence="9" id="KW-1185">Reference proteome</keyword>
<reference evidence="8" key="1">
    <citation type="submission" date="2023-07" db="EMBL/GenBank/DDBJ databases">
        <authorList>
            <person name="Stuckert A."/>
        </authorList>
    </citation>
    <scope>NUCLEOTIDE SEQUENCE</scope>
</reference>
<evidence type="ECO:0000256" key="1">
    <source>
        <dbReference type="ARBA" id="ARBA00004479"/>
    </source>
</evidence>
<dbReference type="Gene3D" id="2.60.40.1530">
    <property type="entry name" value="ntegrin, alpha v. Chain A, domain 4"/>
    <property type="match status" value="1"/>
</dbReference>
<keyword evidence="2" id="KW-0401">Integrin</keyword>
<feature type="compositionally biased region" description="Low complexity" evidence="5">
    <location>
        <begin position="268"/>
        <end position="277"/>
    </location>
</feature>
<sequence>MNSKTGETRSSENKTYLVVGGTKTVMIEMSLFNAGDDAYQSALHMRLPKGIYFIKVLDQQEQINCAVTDEENQLTRLDCNIGHLYVDSFSRQQFSFLLDTTSLSSAEDVIINVTVSCQNEVDESSLWNNEAVFTIPARYEVNVNVAGYVSPISLVYGPPEDERNLCVQETVEYTFNVINAGPSLVSNTTFQIMIPNIFAPRDFKLFHILDVKYCFEDDETCLHVDCTFGDMESDSEATVEVKLETNHALLELVSKGRCVITTIHNDSESSSRSSSQSNPKKSRLKAVKPIKDVERSSSGTFLDMV</sequence>
<protein>
    <submittedName>
        <fullName evidence="8">Uncharacterized protein</fullName>
    </submittedName>
</protein>
<dbReference type="SUPFAM" id="SSF69179">
    <property type="entry name" value="Integrin domains"/>
    <property type="match status" value="2"/>
</dbReference>
<feature type="compositionally biased region" description="Polar residues" evidence="5">
    <location>
        <begin position="296"/>
        <end position="305"/>
    </location>
</feature>
<dbReference type="InterPro" id="IPR048285">
    <property type="entry name" value="Integrin_alpha_Ig-like_2"/>
</dbReference>
<evidence type="ECO:0000259" key="7">
    <source>
        <dbReference type="Pfam" id="PF20806"/>
    </source>
</evidence>
<name>A0ABN9L0H7_9NEOB</name>
<feature type="domain" description="Integrin alpha third immunoglobulin-like" evidence="7">
    <location>
        <begin position="144"/>
        <end position="212"/>
    </location>
</feature>
<comment type="subcellular location">
    <subcellularLocation>
        <location evidence="1">Membrane</location>
        <topology evidence="1">Single-pass type I membrane protein</topology>
    </subcellularLocation>
</comment>
<dbReference type="PANTHER" id="PTHR23220:SF78">
    <property type="entry name" value="INTEGRIN ALPHA-4"/>
    <property type="match status" value="1"/>
</dbReference>
<evidence type="ECO:0000313" key="9">
    <source>
        <dbReference type="Proteomes" id="UP001176940"/>
    </source>
</evidence>
<keyword evidence="3" id="KW-0472">Membrane</keyword>
<accession>A0ABN9L0H7</accession>
<dbReference type="PANTHER" id="PTHR23220">
    <property type="entry name" value="INTEGRIN ALPHA"/>
    <property type="match status" value="1"/>
</dbReference>